<dbReference type="PANTHER" id="PTHR38788">
    <property type="entry name" value="CLR5 DOMAIN-CONTAINING PROTEIN"/>
    <property type="match status" value="1"/>
</dbReference>
<feature type="domain" description="Clr5" evidence="1">
    <location>
        <begin position="16"/>
        <end position="68"/>
    </location>
</feature>
<dbReference type="InterPro" id="IPR011990">
    <property type="entry name" value="TPR-like_helical_dom_sf"/>
</dbReference>
<protein>
    <recommendedName>
        <fullName evidence="1">Clr5 domain-containing protein</fullName>
    </recommendedName>
</protein>
<dbReference type="Pfam" id="PF14420">
    <property type="entry name" value="Clr5"/>
    <property type="match status" value="1"/>
</dbReference>
<evidence type="ECO:0000313" key="3">
    <source>
        <dbReference type="Proteomes" id="UP000546213"/>
    </source>
</evidence>
<dbReference type="PANTHER" id="PTHR38788:SF3">
    <property type="entry name" value="CLR5 DOMAIN-CONTAINING PROTEIN"/>
    <property type="match status" value="1"/>
</dbReference>
<dbReference type="InterPro" id="IPR025676">
    <property type="entry name" value="Clr5_dom"/>
</dbReference>
<name>A0A8H5L5T3_9HYPO</name>
<reference evidence="2 3" key="1">
    <citation type="submission" date="2020-05" db="EMBL/GenBank/DDBJ databases">
        <title>Identification and distribution of gene clusters putatively required for synthesis of sphingolipid metabolism inhibitors in phylogenetically diverse species of the filamentous fungus Fusarium.</title>
        <authorList>
            <person name="Kim H.-S."/>
            <person name="Busman M."/>
            <person name="Brown D.W."/>
            <person name="Divon H."/>
            <person name="Uhlig S."/>
            <person name="Proctor R.H."/>
        </authorList>
    </citation>
    <scope>NUCLEOTIDE SEQUENCE [LARGE SCALE GENOMIC DNA]</scope>
    <source>
        <strain evidence="2 3">NRRL 36939</strain>
    </source>
</reference>
<evidence type="ECO:0000313" key="2">
    <source>
        <dbReference type="EMBL" id="KAF5584611.1"/>
    </source>
</evidence>
<keyword evidence="3" id="KW-1185">Reference proteome</keyword>
<sequence>MEAPSTTRGHLAIPSVKDWDHYRETITELYIKRNMSLPRLMSHLRLVCGFRATEKMYKLRFTEWNLKKNMTRDRSAACVLNPGNNLMNLDKLKEYYRRQPEEKRRELLETLLQPLNNAAPQLSLTPPADLLTQEYRFHLLNAYVRGSSEDNQWPRDVNSGFKNEDHVPAWCSSVSSASLALREEKGGEATRFLHHFIKQSHEQLTRQDPLIFTFIYTSVLYFATSRPGVAQWLLNSLYNVSENLPWSGSSHPLRLLLQVMLQLGPSGIVAHAKSTILAYINMIYEALGKVYPIIQDIMSDTIWRLLRYKLMSPEEVATLGRGFVLAAELQNQHRCKDHINLKMQLADAYLESGNYTEARRTAEEIKDIEYKSERMMPSLYMLLSRIDEAEKGAEGAIELALRSVVVSIEVFGKWSDWTVNSLDFYCKVLKRAGQVDEAMRVVQDRDLAIEKLCDKLEDSGITVLD</sequence>
<accession>A0A8H5L5T3</accession>
<comment type="caution">
    <text evidence="2">The sequence shown here is derived from an EMBL/GenBank/DDBJ whole genome shotgun (WGS) entry which is preliminary data.</text>
</comment>
<dbReference type="EMBL" id="JAAOAS010000223">
    <property type="protein sequence ID" value="KAF5584611.1"/>
    <property type="molecule type" value="Genomic_DNA"/>
</dbReference>
<proteinExistence type="predicted"/>
<evidence type="ECO:0000259" key="1">
    <source>
        <dbReference type="Pfam" id="PF14420"/>
    </source>
</evidence>
<gene>
    <name evidence="2" type="ORF">FPCIR_8608</name>
</gene>
<dbReference type="AlphaFoldDB" id="A0A8H5L5T3"/>
<dbReference type="SUPFAM" id="SSF48452">
    <property type="entry name" value="TPR-like"/>
    <property type="match status" value="1"/>
</dbReference>
<dbReference type="OrthoDB" id="5308957at2759"/>
<dbReference type="Proteomes" id="UP000546213">
    <property type="component" value="Unassembled WGS sequence"/>
</dbReference>
<organism evidence="2 3">
    <name type="scientific">Fusarium pseudocircinatum</name>
    <dbReference type="NCBI Taxonomy" id="56676"/>
    <lineage>
        <taxon>Eukaryota</taxon>
        <taxon>Fungi</taxon>
        <taxon>Dikarya</taxon>
        <taxon>Ascomycota</taxon>
        <taxon>Pezizomycotina</taxon>
        <taxon>Sordariomycetes</taxon>
        <taxon>Hypocreomycetidae</taxon>
        <taxon>Hypocreales</taxon>
        <taxon>Nectriaceae</taxon>
        <taxon>Fusarium</taxon>
        <taxon>Fusarium fujikuroi species complex</taxon>
    </lineage>
</organism>